<evidence type="ECO:0000313" key="2">
    <source>
        <dbReference type="Proteomes" id="UP000009183"/>
    </source>
</evidence>
<dbReference type="PaxDb" id="29760-VIT_07s0031g00580.t01"/>
<organism evidence="1 2">
    <name type="scientific">Vitis vinifera</name>
    <name type="common">Grape</name>
    <dbReference type="NCBI Taxonomy" id="29760"/>
    <lineage>
        <taxon>Eukaryota</taxon>
        <taxon>Viridiplantae</taxon>
        <taxon>Streptophyta</taxon>
        <taxon>Embryophyta</taxon>
        <taxon>Tracheophyta</taxon>
        <taxon>Spermatophyta</taxon>
        <taxon>Magnoliopsida</taxon>
        <taxon>eudicotyledons</taxon>
        <taxon>Gunneridae</taxon>
        <taxon>Pentapetalae</taxon>
        <taxon>rosids</taxon>
        <taxon>Vitales</taxon>
        <taxon>Vitaceae</taxon>
        <taxon>Viteae</taxon>
        <taxon>Vitis</taxon>
    </lineage>
</organism>
<evidence type="ECO:0000313" key="1">
    <source>
        <dbReference type="EMBL" id="CBI21421.3"/>
    </source>
</evidence>
<dbReference type="EMBL" id="FN595233">
    <property type="protein sequence ID" value="CBI21421.3"/>
    <property type="molecule type" value="Genomic_DNA"/>
</dbReference>
<dbReference type="HOGENOM" id="CLU_1573473_0_0_1"/>
<sequence length="170" mass="18927">MSKITSPFLFLTFAHYPWLPITPKKPHQLPTVHVSLMHKNHACIVILVSFTTRGYPSHPRCLTSCPLLMSHSCIRTMHVIATLISPPSRPPNPLIPIPLFKSSSIITSKPIPILVSLSFTAIATTRFIPIPIFTLPISPHTYTSIHHFTTSSVQTRSPSPMHGNLISLHF</sequence>
<dbReference type="Proteomes" id="UP000009183">
    <property type="component" value="Chromosome 7"/>
</dbReference>
<proteinExistence type="predicted"/>
<accession>D7SVX2</accession>
<gene>
    <name evidence="1" type="ordered locus">VIT_07s0031g00580</name>
</gene>
<dbReference type="AlphaFoldDB" id="D7SVX2"/>
<name>D7SVX2_VITVI</name>
<dbReference type="InParanoid" id="D7SVX2"/>
<reference evidence="2" key="1">
    <citation type="journal article" date="2007" name="Nature">
        <title>The grapevine genome sequence suggests ancestral hexaploidization in major angiosperm phyla.</title>
        <authorList>
            <consortium name="The French-Italian Public Consortium for Grapevine Genome Characterization."/>
            <person name="Jaillon O."/>
            <person name="Aury J.-M."/>
            <person name="Noel B."/>
            <person name="Policriti A."/>
            <person name="Clepet C."/>
            <person name="Casagrande A."/>
            <person name="Choisne N."/>
            <person name="Aubourg S."/>
            <person name="Vitulo N."/>
            <person name="Jubin C."/>
            <person name="Vezzi A."/>
            <person name="Legeai F."/>
            <person name="Hugueney P."/>
            <person name="Dasilva C."/>
            <person name="Horner D."/>
            <person name="Mica E."/>
            <person name="Jublot D."/>
            <person name="Poulain J."/>
            <person name="Bruyere C."/>
            <person name="Billault A."/>
            <person name="Segurens B."/>
            <person name="Gouyvenoux M."/>
            <person name="Ugarte E."/>
            <person name="Cattonaro F."/>
            <person name="Anthouard V."/>
            <person name="Vico V."/>
            <person name="Del Fabbro C."/>
            <person name="Alaux M."/>
            <person name="Di Gaspero G."/>
            <person name="Dumas V."/>
            <person name="Felice N."/>
            <person name="Paillard S."/>
            <person name="Juman I."/>
            <person name="Moroldo M."/>
            <person name="Scalabrin S."/>
            <person name="Canaguier A."/>
            <person name="Le Clainche I."/>
            <person name="Malacrida G."/>
            <person name="Durand E."/>
            <person name="Pesole G."/>
            <person name="Laucou V."/>
            <person name="Chatelet P."/>
            <person name="Merdinoglu D."/>
            <person name="Delledonne M."/>
            <person name="Pezzotti M."/>
            <person name="Lecharny A."/>
            <person name="Scarpelli C."/>
            <person name="Artiguenave F."/>
            <person name="Pe M.E."/>
            <person name="Valle G."/>
            <person name="Morgante M."/>
            <person name="Caboche M."/>
            <person name="Adam-Blondon A.-F."/>
            <person name="Weissenbach J."/>
            <person name="Quetier F."/>
            <person name="Wincker P."/>
        </authorList>
    </citation>
    <scope>NUCLEOTIDE SEQUENCE [LARGE SCALE GENOMIC DNA]</scope>
    <source>
        <strain evidence="2">cv. Pinot noir / PN40024</strain>
    </source>
</reference>
<protein>
    <submittedName>
        <fullName evidence="1">Uncharacterized protein</fullName>
    </submittedName>
</protein>
<keyword evidence="2" id="KW-1185">Reference proteome</keyword>